<evidence type="ECO:0000313" key="5">
    <source>
        <dbReference type="EMBL" id="VDN15399.1"/>
    </source>
</evidence>
<keyword evidence="2" id="KW-0378">Hydrolase</keyword>
<evidence type="ECO:0000256" key="3">
    <source>
        <dbReference type="ARBA" id="ARBA00023136"/>
    </source>
</evidence>
<dbReference type="Proteomes" id="UP000281553">
    <property type="component" value="Unassembled WGS sequence"/>
</dbReference>
<dbReference type="InterPro" id="IPR043573">
    <property type="entry name" value="Fig4-like"/>
</dbReference>
<evidence type="ECO:0000259" key="4">
    <source>
        <dbReference type="Pfam" id="PF02383"/>
    </source>
</evidence>
<reference evidence="5 6" key="1">
    <citation type="submission" date="2018-11" db="EMBL/GenBank/DDBJ databases">
        <authorList>
            <consortium name="Pathogen Informatics"/>
        </authorList>
    </citation>
    <scope>NUCLEOTIDE SEQUENCE [LARGE SCALE GENOMIC DNA]</scope>
</reference>
<keyword evidence="6" id="KW-1185">Reference proteome</keyword>
<dbReference type="EMBL" id="UYRU01062375">
    <property type="protein sequence ID" value="VDN15399.1"/>
    <property type="molecule type" value="Genomic_DNA"/>
</dbReference>
<feature type="domain" description="SAC" evidence="4">
    <location>
        <begin position="45"/>
        <end position="81"/>
    </location>
</feature>
<dbReference type="Pfam" id="PF02383">
    <property type="entry name" value="Syja_N"/>
    <property type="match status" value="1"/>
</dbReference>
<evidence type="ECO:0000256" key="1">
    <source>
        <dbReference type="ARBA" id="ARBA00004308"/>
    </source>
</evidence>
<name>A0A3P7P4H5_DIBLA</name>
<evidence type="ECO:0000313" key="6">
    <source>
        <dbReference type="Proteomes" id="UP000281553"/>
    </source>
</evidence>
<dbReference type="GO" id="GO:0043813">
    <property type="term" value="F:phosphatidylinositol-3,5-bisphosphate 5-phosphatase activity"/>
    <property type="evidence" value="ECO:0007669"/>
    <property type="project" value="InterPro"/>
</dbReference>
<comment type="subcellular location">
    <subcellularLocation>
        <location evidence="1">Endomembrane system</location>
    </subcellularLocation>
</comment>
<dbReference type="InterPro" id="IPR002013">
    <property type="entry name" value="SAC_dom"/>
</dbReference>
<organism evidence="5 6">
    <name type="scientific">Dibothriocephalus latus</name>
    <name type="common">Fish tapeworm</name>
    <name type="synonym">Diphyllobothrium latum</name>
    <dbReference type="NCBI Taxonomy" id="60516"/>
    <lineage>
        <taxon>Eukaryota</taxon>
        <taxon>Metazoa</taxon>
        <taxon>Spiralia</taxon>
        <taxon>Lophotrochozoa</taxon>
        <taxon>Platyhelminthes</taxon>
        <taxon>Cestoda</taxon>
        <taxon>Eucestoda</taxon>
        <taxon>Diphyllobothriidea</taxon>
        <taxon>Diphyllobothriidae</taxon>
        <taxon>Dibothriocephalus</taxon>
    </lineage>
</organism>
<evidence type="ECO:0000256" key="2">
    <source>
        <dbReference type="ARBA" id="ARBA00022801"/>
    </source>
</evidence>
<dbReference type="PANTHER" id="PTHR45738:SF5">
    <property type="entry name" value="POLYPHOSPHOINOSITIDE PHOSPHATASE"/>
    <property type="match status" value="1"/>
</dbReference>
<accession>A0A3P7P4H5</accession>
<keyword evidence="3" id="KW-0472">Membrane</keyword>
<proteinExistence type="predicted"/>
<gene>
    <name evidence="5" type="ORF">DILT_LOCUS11230</name>
</gene>
<dbReference type="GO" id="GO:0046856">
    <property type="term" value="P:phosphatidylinositol dephosphorylation"/>
    <property type="evidence" value="ECO:0007669"/>
    <property type="project" value="InterPro"/>
</dbReference>
<dbReference type="AlphaFoldDB" id="A0A3P7P4H5"/>
<dbReference type="OrthoDB" id="405996at2759"/>
<dbReference type="GO" id="GO:0012505">
    <property type="term" value="C:endomembrane system"/>
    <property type="evidence" value="ECO:0007669"/>
    <property type="project" value="UniProtKB-SubCell"/>
</dbReference>
<protein>
    <recommendedName>
        <fullName evidence="4">SAC domain-containing protein</fullName>
    </recommendedName>
</protein>
<dbReference type="PANTHER" id="PTHR45738">
    <property type="entry name" value="POLYPHOSPHOINOSITIDE PHOSPHATASE"/>
    <property type="match status" value="1"/>
</dbReference>
<sequence>MIYVPGEPCLPLKKLLERCSADRCKASLPPWAAESAGNSKLSRLVAEEARFLRLFQSIDLSSNFYFSYSYDLTNSLQRNLEPVSRPALLGRLSISFLQTLKCSFIRLSFLLFRRNVVS</sequence>